<gene>
    <name evidence="5" type="ORF">H9742_00865</name>
</gene>
<feature type="domain" description="Aminotransferase class I/classII large" evidence="4">
    <location>
        <begin position="33"/>
        <end position="380"/>
    </location>
</feature>
<evidence type="ECO:0000256" key="3">
    <source>
        <dbReference type="ARBA" id="ARBA00022679"/>
    </source>
</evidence>
<dbReference type="CDD" id="cd00609">
    <property type="entry name" value="AAT_like"/>
    <property type="match status" value="1"/>
</dbReference>
<dbReference type="InterPro" id="IPR004839">
    <property type="entry name" value="Aminotransferase_I/II_large"/>
</dbReference>
<dbReference type="AlphaFoldDB" id="A0A9D1R227"/>
<sequence>MEIHPAQRMEAFEAGIFQVLDEKKKVYAASGRKVYNFSVGTPDFQPPEHVMDAVAKAAAIPENYKYALSDLPQLTQAVIDRYQSRYGVTLSPEEIMSVYGSQEGIAHIGLTLADPGDIVLVPDPGYPIFAIGPALAGAKIEKYRLTRENDYLPDLEDLGKRYGHRAKFMIVSYPLNPVGKAAPDSFYEKLIPWAAENEIFLLHDNAYSDIIFDGRTGKSILWFPGAKEVAAEFYSLSKSFNYTGARMAFLVGNRTVVQNFKKLRSQIDYGTFLPVQYGAIAALTGPDHMVKEQCREYERRRNALCDGFTKLGWPFERSQGTMFAWAKIPEGFSDDVKFVMELLEKTGVLCTPGSSFGELGKGHVRFALVLPVTEIEEALECVKKSGILSAGGM</sequence>
<dbReference type="Proteomes" id="UP000824265">
    <property type="component" value="Unassembled WGS sequence"/>
</dbReference>
<evidence type="ECO:0000256" key="2">
    <source>
        <dbReference type="ARBA" id="ARBA00022576"/>
    </source>
</evidence>
<keyword evidence="2 5" id="KW-0032">Aminotransferase</keyword>
<proteinExistence type="predicted"/>
<dbReference type="GO" id="GO:0008483">
    <property type="term" value="F:transaminase activity"/>
    <property type="evidence" value="ECO:0007669"/>
    <property type="project" value="UniProtKB-KW"/>
</dbReference>
<dbReference type="InterPro" id="IPR015422">
    <property type="entry name" value="PyrdxlP-dep_Trfase_small"/>
</dbReference>
<reference evidence="5" key="2">
    <citation type="submission" date="2021-04" db="EMBL/GenBank/DDBJ databases">
        <authorList>
            <person name="Gilroy R."/>
        </authorList>
    </citation>
    <scope>NUCLEOTIDE SEQUENCE</scope>
    <source>
        <strain evidence="5">CHK195-6426</strain>
    </source>
</reference>
<dbReference type="InterPro" id="IPR015424">
    <property type="entry name" value="PyrdxlP-dep_Trfase"/>
</dbReference>
<comment type="caution">
    <text evidence="5">The sequence shown here is derived from an EMBL/GenBank/DDBJ whole genome shotgun (WGS) entry which is preliminary data.</text>
</comment>
<dbReference type="Gene3D" id="3.40.640.10">
    <property type="entry name" value="Type I PLP-dependent aspartate aminotransferase-like (Major domain)"/>
    <property type="match status" value="1"/>
</dbReference>
<dbReference type="GO" id="GO:0030170">
    <property type="term" value="F:pyridoxal phosphate binding"/>
    <property type="evidence" value="ECO:0007669"/>
    <property type="project" value="InterPro"/>
</dbReference>
<dbReference type="PANTHER" id="PTHR42832">
    <property type="entry name" value="AMINO ACID AMINOTRANSFERASE"/>
    <property type="match status" value="1"/>
</dbReference>
<dbReference type="InterPro" id="IPR015421">
    <property type="entry name" value="PyrdxlP-dep_Trfase_major"/>
</dbReference>
<evidence type="ECO:0000313" key="5">
    <source>
        <dbReference type="EMBL" id="HIW80073.1"/>
    </source>
</evidence>
<evidence type="ECO:0000256" key="1">
    <source>
        <dbReference type="ARBA" id="ARBA00001933"/>
    </source>
</evidence>
<evidence type="ECO:0000313" key="6">
    <source>
        <dbReference type="Proteomes" id="UP000824265"/>
    </source>
</evidence>
<dbReference type="PANTHER" id="PTHR42832:SF3">
    <property type="entry name" value="L-GLUTAMINE--4-(METHYLSULFANYL)-2-OXOBUTANOATE AMINOTRANSFERASE"/>
    <property type="match status" value="1"/>
</dbReference>
<comment type="cofactor">
    <cofactor evidence="1">
        <name>pyridoxal 5'-phosphate</name>
        <dbReference type="ChEBI" id="CHEBI:597326"/>
    </cofactor>
</comment>
<evidence type="ECO:0000259" key="4">
    <source>
        <dbReference type="Pfam" id="PF00155"/>
    </source>
</evidence>
<protein>
    <submittedName>
        <fullName evidence="5">Aminotransferase class I/II-fold pyridoxal phosphate-dependent enzyme</fullName>
    </submittedName>
</protein>
<dbReference type="InterPro" id="IPR050881">
    <property type="entry name" value="LL-DAP_aminotransferase"/>
</dbReference>
<dbReference type="Pfam" id="PF00155">
    <property type="entry name" value="Aminotran_1_2"/>
    <property type="match status" value="1"/>
</dbReference>
<accession>A0A9D1R227</accession>
<dbReference type="SUPFAM" id="SSF53383">
    <property type="entry name" value="PLP-dependent transferases"/>
    <property type="match status" value="1"/>
</dbReference>
<name>A0A9D1R227_9FIRM</name>
<reference evidence="5" key="1">
    <citation type="journal article" date="2021" name="PeerJ">
        <title>Extensive microbial diversity within the chicken gut microbiome revealed by metagenomics and culture.</title>
        <authorList>
            <person name="Gilroy R."/>
            <person name="Ravi A."/>
            <person name="Getino M."/>
            <person name="Pursley I."/>
            <person name="Horton D.L."/>
            <person name="Alikhan N.F."/>
            <person name="Baker D."/>
            <person name="Gharbi K."/>
            <person name="Hall N."/>
            <person name="Watson M."/>
            <person name="Adriaenssens E.M."/>
            <person name="Foster-Nyarko E."/>
            <person name="Jarju S."/>
            <person name="Secka A."/>
            <person name="Antonio M."/>
            <person name="Oren A."/>
            <person name="Chaudhuri R.R."/>
            <person name="La Ragione R."/>
            <person name="Hildebrand F."/>
            <person name="Pallen M.J."/>
        </authorList>
    </citation>
    <scope>NUCLEOTIDE SEQUENCE</scope>
    <source>
        <strain evidence="5">CHK195-6426</strain>
    </source>
</reference>
<keyword evidence="3" id="KW-0808">Transferase</keyword>
<organism evidence="5 6">
    <name type="scientific">Candidatus Acetatifactor stercoripullorum</name>
    <dbReference type="NCBI Taxonomy" id="2838414"/>
    <lineage>
        <taxon>Bacteria</taxon>
        <taxon>Bacillati</taxon>
        <taxon>Bacillota</taxon>
        <taxon>Clostridia</taxon>
        <taxon>Lachnospirales</taxon>
        <taxon>Lachnospiraceae</taxon>
        <taxon>Acetatifactor</taxon>
    </lineage>
</organism>
<dbReference type="RefSeq" id="WP_318704203.1">
    <property type="nucleotide sequence ID" value="NZ_CALWMU010000009.1"/>
</dbReference>
<dbReference type="EMBL" id="DXGH01000004">
    <property type="protein sequence ID" value="HIW80073.1"/>
    <property type="molecule type" value="Genomic_DNA"/>
</dbReference>
<dbReference type="Gene3D" id="3.90.1150.10">
    <property type="entry name" value="Aspartate Aminotransferase, domain 1"/>
    <property type="match status" value="1"/>
</dbReference>